<accession>A0A455UB61</accession>
<proteinExistence type="predicted"/>
<reference evidence="2 3" key="1">
    <citation type="journal article" date="2019" name="Microbiol. Resour. Announc.">
        <title>Complete Genome Sequence of Halomonas sulfidaeris Strain Esulfide1 Isolated from a Metal Sulfide Rock at a Depth of 2,200 Meters, Obtained Using Nanopore Sequencing.</title>
        <authorList>
            <person name="Saito M."/>
            <person name="Nishigata A."/>
            <person name="Galipon J."/>
            <person name="Arakawa K."/>
        </authorList>
    </citation>
    <scope>NUCLEOTIDE SEQUENCE [LARGE SCALE GENOMIC DNA]</scope>
    <source>
        <strain evidence="2 3">ATCC BAA-803</strain>
    </source>
</reference>
<name>A0A455UB61_9GAMM</name>
<dbReference type="InterPro" id="IPR027417">
    <property type="entry name" value="P-loop_NTPase"/>
</dbReference>
<dbReference type="PANTHER" id="PTHR32114">
    <property type="entry name" value="ABC TRANSPORTER ABCH.3"/>
    <property type="match status" value="1"/>
</dbReference>
<dbReference type="Pfam" id="PF13476">
    <property type="entry name" value="AAA_23"/>
    <property type="match status" value="1"/>
</dbReference>
<organism evidence="2 3">
    <name type="scientific">Vreelandella sulfidaeris</name>
    <dbReference type="NCBI Taxonomy" id="115553"/>
    <lineage>
        <taxon>Bacteria</taxon>
        <taxon>Pseudomonadati</taxon>
        <taxon>Pseudomonadota</taxon>
        <taxon>Gammaproteobacteria</taxon>
        <taxon>Oceanospirillales</taxon>
        <taxon>Halomonadaceae</taxon>
        <taxon>Vreelandella</taxon>
    </lineage>
</organism>
<dbReference type="PANTHER" id="PTHR32114:SF2">
    <property type="entry name" value="ABC TRANSPORTER ABCH.3"/>
    <property type="match status" value="1"/>
</dbReference>
<dbReference type="GO" id="GO:0016887">
    <property type="term" value="F:ATP hydrolysis activity"/>
    <property type="evidence" value="ECO:0007669"/>
    <property type="project" value="InterPro"/>
</dbReference>
<dbReference type="GO" id="GO:0006302">
    <property type="term" value="P:double-strand break repair"/>
    <property type="evidence" value="ECO:0007669"/>
    <property type="project" value="InterPro"/>
</dbReference>
<dbReference type="InterPro" id="IPR038729">
    <property type="entry name" value="Rad50/SbcC_AAA"/>
</dbReference>
<gene>
    <name evidence="2" type="ORF">HSBAA_47720</name>
</gene>
<protein>
    <recommendedName>
        <fullName evidence="1">Rad50/SbcC-type AAA domain-containing protein</fullName>
    </recommendedName>
</protein>
<sequence length="205" mass="22599">MTPLMLTMQAFGPFAGTESIDFTALGKSPLFLINGPTGAGKSSILDALCFALYGQTTGNERDPTQMRCDQADAALLTEVSLDFHLRGADYRVRRVPQQERPKARGEGTTTHNAEAQLWRLKAGGEVETCLVARKVNDATAELQTLIGLDANQFRQVMVLPQGKFRELLIADSKEREKSFRNCFKHRSFSVSKSNCAIRPIKSSGM</sequence>
<dbReference type="AlphaFoldDB" id="A0A455UB61"/>
<feature type="domain" description="Rad50/SbcC-type AAA" evidence="1">
    <location>
        <begin position="6"/>
        <end position="185"/>
    </location>
</feature>
<evidence type="ECO:0000313" key="2">
    <source>
        <dbReference type="EMBL" id="BBI63466.1"/>
    </source>
</evidence>
<evidence type="ECO:0000259" key="1">
    <source>
        <dbReference type="Pfam" id="PF13476"/>
    </source>
</evidence>
<dbReference type="KEGG" id="hsr:HSBAA_47720"/>
<dbReference type="Proteomes" id="UP000320231">
    <property type="component" value="Chromosome"/>
</dbReference>
<dbReference type="EMBL" id="AP019514">
    <property type="protein sequence ID" value="BBI63466.1"/>
    <property type="molecule type" value="Genomic_DNA"/>
</dbReference>
<dbReference type="SUPFAM" id="SSF52540">
    <property type="entry name" value="P-loop containing nucleoside triphosphate hydrolases"/>
    <property type="match status" value="1"/>
</dbReference>
<dbReference type="Gene3D" id="3.40.50.300">
    <property type="entry name" value="P-loop containing nucleotide triphosphate hydrolases"/>
    <property type="match status" value="1"/>
</dbReference>
<evidence type="ECO:0000313" key="3">
    <source>
        <dbReference type="Proteomes" id="UP000320231"/>
    </source>
</evidence>